<dbReference type="SUPFAM" id="SSF160369">
    <property type="entry name" value="Ribosomal protein L10-like"/>
    <property type="match status" value="1"/>
</dbReference>
<dbReference type="CDD" id="cd05796">
    <property type="entry name" value="Ribosomal_P0_like"/>
    <property type="match status" value="1"/>
</dbReference>
<dbReference type="Proteomes" id="UP000675881">
    <property type="component" value="Chromosome 1"/>
</dbReference>
<dbReference type="EMBL" id="HG994580">
    <property type="protein sequence ID" value="CAF2782852.1"/>
    <property type="molecule type" value="Genomic_DNA"/>
</dbReference>
<keyword evidence="5" id="KW-0690">Ribosome biogenesis</keyword>
<evidence type="ECO:0000256" key="4">
    <source>
        <dbReference type="ARBA" id="ARBA00023242"/>
    </source>
</evidence>
<evidence type="ECO:0000256" key="2">
    <source>
        <dbReference type="ARBA" id="ARBA00008889"/>
    </source>
</evidence>
<name>A0A7R8H0B6_LEPSM</name>
<keyword evidence="3 5" id="KW-0963">Cytoplasm</keyword>
<dbReference type="GO" id="GO:0003723">
    <property type="term" value="F:RNA binding"/>
    <property type="evidence" value="ECO:0007669"/>
    <property type="project" value="TreeGrafter"/>
</dbReference>
<evidence type="ECO:0000313" key="7">
    <source>
        <dbReference type="EMBL" id="CAF2782852.1"/>
    </source>
</evidence>
<evidence type="ECO:0000313" key="8">
    <source>
        <dbReference type="Proteomes" id="UP000675881"/>
    </source>
</evidence>
<dbReference type="Gene3D" id="3.90.105.20">
    <property type="match status" value="1"/>
</dbReference>
<comment type="subunit">
    <text evidence="5">Associates with the pre-60S ribosomal particle.</text>
</comment>
<dbReference type="AlphaFoldDB" id="A0A7R8H0B6"/>
<dbReference type="InterPro" id="IPR040637">
    <property type="entry name" value="Ribosomal_uL10-like_insert"/>
</dbReference>
<evidence type="ECO:0000256" key="5">
    <source>
        <dbReference type="RuleBase" id="RU364039"/>
    </source>
</evidence>
<dbReference type="PANTHER" id="PTHR45841">
    <property type="entry name" value="MRNA TURNOVER PROTEIN 4 MRTO4"/>
    <property type="match status" value="1"/>
</dbReference>
<evidence type="ECO:0000259" key="6">
    <source>
        <dbReference type="Pfam" id="PF17777"/>
    </source>
</evidence>
<proteinExistence type="inferred from homology"/>
<comment type="function">
    <text evidence="1 5">Component of the ribosome assembly machinery. Nuclear paralog of the ribosomal protein P0, it binds pre-60S subunits at an early stage of assembly in the nucleolus, and is replaced by P0 in cytoplasmic pre-60S subunits and mature 80S ribosomes.</text>
</comment>
<comment type="subcellular location">
    <subcellularLocation>
        <location evidence="5">Cytoplasm</location>
    </subcellularLocation>
    <subcellularLocation>
        <location evidence="5">Nucleus</location>
        <location evidence="5">Nucleolus</location>
    </subcellularLocation>
</comment>
<dbReference type="GO" id="GO:0000027">
    <property type="term" value="P:ribosomal large subunit assembly"/>
    <property type="evidence" value="ECO:0007669"/>
    <property type="project" value="InterPro"/>
</dbReference>
<keyword evidence="8" id="KW-1185">Reference proteome</keyword>
<evidence type="ECO:0000256" key="3">
    <source>
        <dbReference type="ARBA" id="ARBA00022490"/>
    </source>
</evidence>
<dbReference type="FunFam" id="3.90.105.20:FF:000003">
    <property type="entry name" value="Ribosome assembly factor mrt4"/>
    <property type="match status" value="1"/>
</dbReference>
<dbReference type="GO" id="GO:0000956">
    <property type="term" value="P:nuclear-transcribed mRNA catabolic process"/>
    <property type="evidence" value="ECO:0007669"/>
    <property type="project" value="TreeGrafter"/>
</dbReference>
<reference evidence="7" key="1">
    <citation type="submission" date="2021-02" db="EMBL/GenBank/DDBJ databases">
        <authorList>
            <person name="Bekaert M."/>
        </authorList>
    </citation>
    <scope>NUCLEOTIDE SEQUENCE</scope>
    <source>
        <strain evidence="7">IoA-00</strain>
    </source>
</reference>
<dbReference type="GO" id="GO:0006364">
    <property type="term" value="P:rRNA processing"/>
    <property type="evidence" value="ECO:0007669"/>
    <property type="project" value="TreeGrafter"/>
</dbReference>
<dbReference type="GO" id="GO:0005730">
    <property type="term" value="C:nucleolus"/>
    <property type="evidence" value="ECO:0007669"/>
    <property type="project" value="UniProtKB-SubCell"/>
</dbReference>
<dbReference type="InterPro" id="IPR001790">
    <property type="entry name" value="Ribosomal_uL10"/>
</dbReference>
<dbReference type="InterPro" id="IPR033867">
    <property type="entry name" value="Mrt4"/>
</dbReference>
<feature type="domain" description="Large ribosomal subunit protein uL10-like insertion" evidence="6">
    <location>
        <begin position="109"/>
        <end position="178"/>
    </location>
</feature>
<dbReference type="PANTHER" id="PTHR45841:SF1">
    <property type="entry name" value="MRNA TURNOVER PROTEIN 4 HOMOLOG"/>
    <property type="match status" value="1"/>
</dbReference>
<evidence type="ECO:0000256" key="1">
    <source>
        <dbReference type="ARBA" id="ARBA00004046"/>
    </source>
</evidence>
<organism evidence="7 8">
    <name type="scientific">Lepeophtheirus salmonis</name>
    <name type="common">Salmon louse</name>
    <name type="synonym">Caligus salmonis</name>
    <dbReference type="NCBI Taxonomy" id="72036"/>
    <lineage>
        <taxon>Eukaryota</taxon>
        <taxon>Metazoa</taxon>
        <taxon>Ecdysozoa</taxon>
        <taxon>Arthropoda</taxon>
        <taxon>Crustacea</taxon>
        <taxon>Multicrustacea</taxon>
        <taxon>Hexanauplia</taxon>
        <taxon>Copepoda</taxon>
        <taxon>Siphonostomatoida</taxon>
        <taxon>Caligidae</taxon>
        <taxon>Lepeophtheirus</taxon>
    </lineage>
</organism>
<dbReference type="InterPro" id="IPR043164">
    <property type="entry name" value="Ribosomal_uL10-like_insert_sf"/>
</dbReference>
<dbReference type="InterPro" id="IPR051742">
    <property type="entry name" value="Ribosome_Assembly_uL10"/>
</dbReference>
<dbReference type="OrthoDB" id="10262308at2759"/>
<sequence>MPKSKRDKKVSLTKTDKKVGLESKRALVDKIRESLDAYTRVFIFETENARNLHLQKIRREWKEDKGGSVFFMGKNRVMSLALGRSAEEEVGPGLHKISALLNGQQPDFARSGGIAPQTVVLPEGPIQEMSFAIEPQLRALGLPSTLKKGILHLTKDHVVCKEGQTLDSTQARILKLFGMKHADFSIKLLAYWDRNHESGKEFTTLVKDIPTNSDGEEDDDEMDCLKDSKVIRLYNGLNLEGNFEDKKFQNNVRESNDLPPSYSDLMDNKDPPIYIASILNEEINPELNKEWATDLENHVVKPEIEDVIQRSRTNSFVVPNQHSNSSSHPSESSASHLNNLRLTLHDQAIFFPRSII</sequence>
<accession>A0A7R8H0B6</accession>
<dbReference type="Gene3D" id="3.30.70.1730">
    <property type="match status" value="1"/>
</dbReference>
<dbReference type="GO" id="GO:0005737">
    <property type="term" value="C:cytoplasm"/>
    <property type="evidence" value="ECO:0007669"/>
    <property type="project" value="UniProtKB-SubCell"/>
</dbReference>
<dbReference type="Pfam" id="PF17777">
    <property type="entry name" value="RL10P_insert"/>
    <property type="match status" value="1"/>
</dbReference>
<dbReference type="GO" id="GO:0030687">
    <property type="term" value="C:preribosome, large subunit precursor"/>
    <property type="evidence" value="ECO:0007669"/>
    <property type="project" value="TreeGrafter"/>
</dbReference>
<comment type="similarity">
    <text evidence="2 5">Belongs to the universal ribosomal protein uL10 family.</text>
</comment>
<gene>
    <name evidence="7" type="ORF">LSAA_1017</name>
</gene>
<keyword evidence="4 5" id="KW-0539">Nucleus</keyword>
<protein>
    <recommendedName>
        <fullName evidence="5">Ribosome assembly factor mrt4</fullName>
    </recommendedName>
</protein>
<dbReference type="InterPro" id="IPR043141">
    <property type="entry name" value="Ribosomal_uL10-like_sf"/>
</dbReference>
<dbReference type="Pfam" id="PF00466">
    <property type="entry name" value="Ribosomal_L10"/>
    <property type="match status" value="1"/>
</dbReference>